<sequence>MIHSGARRGSVKNYGIRVAAMKANLLKGKPVAEAVLKDVSRRVAQLRKKGNIPGLGTILVGDDPASLGYIRKKHETCREYDIRSFDRRVPGSAGQAELLSVVREFNENPDVDAYLIQSPVPRGFDLNEALLMVDPEKDADGLTPVNLGRLVLQEPGPRPCTPSGIIAMLEHYKIPVEGREVVVIGRGPTLGRPMALMFSLKMRGANAAVTMVHSAVPNAAELTQRADILVAAVGSPGVVVPEMVKTGAVVISGGISWRGRKLLPDVDESVGEVASWITPRVGGVGPTTVALLLRNAVECAERRRFNG</sequence>
<dbReference type="Proteomes" id="UP000247465">
    <property type="component" value="Chromosome"/>
</dbReference>
<proteinExistence type="inferred from homology"/>
<dbReference type="Pfam" id="PF00763">
    <property type="entry name" value="THF_DHG_CYH"/>
    <property type="match status" value="1"/>
</dbReference>
<dbReference type="PANTHER" id="PTHR48099:SF5">
    <property type="entry name" value="C-1-TETRAHYDROFOLATE SYNTHASE, CYTOPLASMIC"/>
    <property type="match status" value="1"/>
</dbReference>
<comment type="function">
    <text evidence="11">Catalyzes the oxidation of 5,10-methylenetetrahydrofolate to 5,10-methenyltetrahydrofolate and then the hydrolysis of 5,10-methenyltetrahydrofolate to 10-formyltetrahydrofolate.</text>
</comment>
<evidence type="ECO:0000313" key="14">
    <source>
        <dbReference type="EMBL" id="AWT60267.1"/>
    </source>
</evidence>
<dbReference type="EMBL" id="CP029803">
    <property type="protein sequence ID" value="AWT60267.1"/>
    <property type="molecule type" value="Genomic_DNA"/>
</dbReference>
<dbReference type="HAMAP" id="MF_01576">
    <property type="entry name" value="THF_DHG_CYH"/>
    <property type="match status" value="1"/>
</dbReference>
<feature type="domain" description="Tetrahydrofolate dehydrogenase/cyclohydrolase catalytic" evidence="12">
    <location>
        <begin position="26"/>
        <end position="140"/>
    </location>
</feature>
<dbReference type="SUPFAM" id="SSF53223">
    <property type="entry name" value="Aminoacid dehydrogenase-like, N-terminal domain"/>
    <property type="match status" value="1"/>
</dbReference>
<feature type="binding site" evidence="11">
    <location>
        <position position="255"/>
    </location>
    <ligand>
        <name>NADP(+)</name>
        <dbReference type="ChEBI" id="CHEBI:58349"/>
    </ligand>
</feature>
<dbReference type="SUPFAM" id="SSF51735">
    <property type="entry name" value="NAD(P)-binding Rossmann-fold domains"/>
    <property type="match status" value="1"/>
</dbReference>
<dbReference type="InterPro" id="IPR046346">
    <property type="entry name" value="Aminoacid_DH-like_N_sf"/>
</dbReference>
<keyword evidence="7 11" id="KW-0560">Oxidoreductase</keyword>
<comment type="catalytic activity">
    <reaction evidence="11">
        <text>(6R)-5,10-methenyltetrahydrofolate + H2O = (6R)-10-formyltetrahydrofolate + H(+)</text>
        <dbReference type="Rhea" id="RHEA:23700"/>
        <dbReference type="ChEBI" id="CHEBI:15377"/>
        <dbReference type="ChEBI" id="CHEBI:15378"/>
        <dbReference type="ChEBI" id="CHEBI:57455"/>
        <dbReference type="ChEBI" id="CHEBI:195366"/>
        <dbReference type="EC" id="3.5.4.9"/>
    </reaction>
</comment>
<feature type="binding site" evidence="11">
    <location>
        <begin position="185"/>
        <end position="187"/>
    </location>
    <ligand>
        <name>NADP(+)</name>
        <dbReference type="ChEBI" id="CHEBI:58349"/>
    </ligand>
</feature>
<comment type="catalytic activity">
    <reaction evidence="11">
        <text>(6R)-5,10-methylene-5,6,7,8-tetrahydrofolate + NADP(+) = (6R)-5,10-methenyltetrahydrofolate + NADPH</text>
        <dbReference type="Rhea" id="RHEA:22812"/>
        <dbReference type="ChEBI" id="CHEBI:15636"/>
        <dbReference type="ChEBI" id="CHEBI:57455"/>
        <dbReference type="ChEBI" id="CHEBI:57783"/>
        <dbReference type="ChEBI" id="CHEBI:58349"/>
        <dbReference type="EC" id="1.5.1.5"/>
    </reaction>
</comment>
<dbReference type="PANTHER" id="PTHR48099">
    <property type="entry name" value="C-1-TETRAHYDROFOLATE SYNTHASE, CYTOPLASMIC-RELATED"/>
    <property type="match status" value="1"/>
</dbReference>
<dbReference type="GO" id="GO:0000105">
    <property type="term" value="P:L-histidine biosynthetic process"/>
    <property type="evidence" value="ECO:0007669"/>
    <property type="project" value="UniProtKB-KW"/>
</dbReference>
<evidence type="ECO:0000256" key="11">
    <source>
        <dbReference type="HAMAP-Rule" id="MF_01576"/>
    </source>
</evidence>
<protein>
    <recommendedName>
        <fullName evidence="11">Bifunctional protein FolD</fullName>
    </recommendedName>
    <domain>
        <recommendedName>
            <fullName evidence="11">Methylenetetrahydrofolate dehydrogenase</fullName>
            <ecNumber evidence="11">1.5.1.5</ecNumber>
        </recommendedName>
    </domain>
    <domain>
        <recommendedName>
            <fullName evidence="11">Methenyltetrahydrofolate cyclohydrolase</fullName>
            <ecNumber evidence="11">3.5.4.9</ecNumber>
        </recommendedName>
    </domain>
</protein>
<comment type="caution">
    <text evidence="11">Lacks conserved residue(s) required for the propagation of feature annotation.</text>
</comment>
<keyword evidence="2 11" id="KW-0554">One-carbon metabolism</keyword>
<keyword evidence="9 11" id="KW-0486">Methionine biosynthesis</keyword>
<dbReference type="Gene3D" id="3.40.50.10860">
    <property type="entry name" value="Leucine Dehydrogenase, chain A, domain 1"/>
    <property type="match status" value="1"/>
</dbReference>
<dbReference type="GO" id="GO:0006164">
    <property type="term" value="P:purine nucleotide biosynthetic process"/>
    <property type="evidence" value="ECO:0007669"/>
    <property type="project" value="UniProtKB-KW"/>
</dbReference>
<dbReference type="Gene3D" id="3.40.50.720">
    <property type="entry name" value="NAD(P)-binding Rossmann-like Domain"/>
    <property type="match status" value="1"/>
</dbReference>
<dbReference type="EC" id="3.5.4.9" evidence="11"/>
<evidence type="ECO:0000256" key="6">
    <source>
        <dbReference type="ARBA" id="ARBA00022857"/>
    </source>
</evidence>
<evidence type="ECO:0000256" key="3">
    <source>
        <dbReference type="ARBA" id="ARBA00022605"/>
    </source>
</evidence>
<feature type="domain" description="Tetrahydrofolate dehydrogenase/cyclohydrolase NAD(P)-binding" evidence="13">
    <location>
        <begin position="159"/>
        <end position="303"/>
    </location>
</feature>
<dbReference type="CDD" id="cd01080">
    <property type="entry name" value="NAD_bind_m-THF_DH_Cyclohyd"/>
    <property type="match status" value="1"/>
</dbReference>
<dbReference type="Pfam" id="PF02882">
    <property type="entry name" value="THF_DHG_CYH_C"/>
    <property type="match status" value="1"/>
</dbReference>
<keyword evidence="5 11" id="KW-0378">Hydrolase</keyword>
<dbReference type="EC" id="1.5.1.5" evidence="11"/>
<accession>A0A2Z4AJC6</accession>
<evidence type="ECO:0000256" key="5">
    <source>
        <dbReference type="ARBA" id="ARBA00022801"/>
    </source>
</evidence>
<organism evidence="14 15">
    <name type="scientific">Candidatus Moanibacter tarae</name>
    <dbReference type="NCBI Taxonomy" id="2200854"/>
    <lineage>
        <taxon>Bacteria</taxon>
        <taxon>Pseudomonadati</taxon>
        <taxon>Verrucomicrobiota</taxon>
        <taxon>Opitutia</taxon>
        <taxon>Puniceicoccales</taxon>
        <taxon>Puniceicoccales incertae sedis</taxon>
        <taxon>Candidatus Moanibacter</taxon>
    </lineage>
</organism>
<evidence type="ECO:0000256" key="10">
    <source>
        <dbReference type="ARBA" id="ARBA00023268"/>
    </source>
</evidence>
<dbReference type="InterPro" id="IPR020630">
    <property type="entry name" value="THF_DH/CycHdrlase_cat_dom"/>
</dbReference>
<keyword evidence="8 11" id="KW-0368">Histidine biosynthesis</keyword>
<dbReference type="GO" id="GO:0035999">
    <property type="term" value="P:tetrahydrofolate interconversion"/>
    <property type="evidence" value="ECO:0007669"/>
    <property type="project" value="UniProtKB-UniRule"/>
</dbReference>
<dbReference type="AlphaFoldDB" id="A0A2Z4AJC6"/>
<evidence type="ECO:0000313" key="15">
    <source>
        <dbReference type="Proteomes" id="UP000247465"/>
    </source>
</evidence>
<comment type="similarity">
    <text evidence="11">Belongs to the tetrahydrofolate dehydrogenase/cyclohydrolase family.</text>
</comment>
<evidence type="ECO:0000259" key="12">
    <source>
        <dbReference type="Pfam" id="PF00763"/>
    </source>
</evidence>
<dbReference type="GO" id="GO:0004488">
    <property type="term" value="F:methylenetetrahydrofolate dehydrogenase (NADP+) activity"/>
    <property type="evidence" value="ECO:0007669"/>
    <property type="project" value="UniProtKB-UniRule"/>
</dbReference>
<comment type="subunit">
    <text evidence="11">Homodimer.</text>
</comment>
<evidence type="ECO:0000256" key="9">
    <source>
        <dbReference type="ARBA" id="ARBA00023167"/>
    </source>
</evidence>
<dbReference type="PRINTS" id="PR00085">
    <property type="entry name" value="THFDHDRGNASE"/>
</dbReference>
<evidence type="ECO:0000256" key="2">
    <source>
        <dbReference type="ARBA" id="ARBA00022563"/>
    </source>
</evidence>
<dbReference type="InterPro" id="IPR020631">
    <property type="entry name" value="THF_DH/CycHdrlase_NAD-bd_dom"/>
</dbReference>
<dbReference type="InterPro" id="IPR000672">
    <property type="entry name" value="THF_DH/CycHdrlase"/>
</dbReference>
<reference evidence="14 15" key="1">
    <citation type="submission" date="2018-06" db="EMBL/GenBank/DDBJ databases">
        <title>Draft Genome Sequence of a Novel Marine Bacterium Related to the Verrucomicrobia.</title>
        <authorList>
            <person name="Vosseberg J."/>
            <person name="Martijn J."/>
            <person name="Ettema T.J.G."/>
        </authorList>
    </citation>
    <scope>NUCLEOTIDE SEQUENCE [LARGE SCALE GENOMIC DNA]</scope>
    <source>
        <strain evidence="14">TARA_B100001123</strain>
    </source>
</reference>
<dbReference type="InterPro" id="IPR036291">
    <property type="entry name" value="NAD(P)-bd_dom_sf"/>
</dbReference>
<evidence type="ECO:0000259" key="13">
    <source>
        <dbReference type="Pfam" id="PF02882"/>
    </source>
</evidence>
<dbReference type="UniPathway" id="UPA00193"/>
<comment type="pathway">
    <text evidence="1 11">One-carbon metabolism; tetrahydrofolate interconversion.</text>
</comment>
<dbReference type="KEGG" id="mtar:DF168_01472"/>
<evidence type="ECO:0000256" key="7">
    <source>
        <dbReference type="ARBA" id="ARBA00023002"/>
    </source>
</evidence>
<keyword evidence="6 11" id="KW-0521">NADP</keyword>
<keyword evidence="3 11" id="KW-0028">Amino-acid biosynthesis</keyword>
<gene>
    <name evidence="11 14" type="primary">folD</name>
    <name evidence="14" type="ORF">DF168_01472</name>
</gene>
<evidence type="ECO:0000256" key="8">
    <source>
        <dbReference type="ARBA" id="ARBA00023102"/>
    </source>
</evidence>
<dbReference type="GO" id="GO:0004477">
    <property type="term" value="F:methenyltetrahydrofolate cyclohydrolase activity"/>
    <property type="evidence" value="ECO:0007669"/>
    <property type="project" value="UniProtKB-UniRule"/>
</dbReference>
<evidence type="ECO:0000256" key="1">
    <source>
        <dbReference type="ARBA" id="ARBA00004777"/>
    </source>
</evidence>
<keyword evidence="4 11" id="KW-0658">Purine biosynthesis</keyword>
<name>A0A2Z4AJC6_9BACT</name>
<dbReference type="GO" id="GO:0005829">
    <property type="term" value="C:cytosol"/>
    <property type="evidence" value="ECO:0007669"/>
    <property type="project" value="TreeGrafter"/>
</dbReference>
<keyword evidence="10 11" id="KW-0511">Multifunctional enzyme</keyword>
<evidence type="ECO:0000256" key="4">
    <source>
        <dbReference type="ARBA" id="ARBA00022755"/>
    </source>
</evidence>
<dbReference type="GO" id="GO:0009086">
    <property type="term" value="P:methionine biosynthetic process"/>
    <property type="evidence" value="ECO:0007669"/>
    <property type="project" value="UniProtKB-KW"/>
</dbReference>